<dbReference type="GO" id="GO:0005737">
    <property type="term" value="C:cytoplasm"/>
    <property type="evidence" value="ECO:0007669"/>
    <property type="project" value="TreeGrafter"/>
</dbReference>
<dbReference type="GO" id="GO:0016791">
    <property type="term" value="F:phosphatase activity"/>
    <property type="evidence" value="ECO:0007669"/>
    <property type="project" value="TreeGrafter"/>
</dbReference>
<dbReference type="Proteomes" id="UP000184420">
    <property type="component" value="Unassembled WGS sequence"/>
</dbReference>
<dbReference type="InterPro" id="IPR006186">
    <property type="entry name" value="Ser/Thr-sp_prot-phosphatase"/>
</dbReference>
<dbReference type="EMBL" id="FRBL01000015">
    <property type="protein sequence ID" value="SHM94960.1"/>
    <property type="molecule type" value="Genomic_DNA"/>
</dbReference>
<sequence>MNRTIIVGDIHGCYDELMLLLDQVNLTPEDLLIAVGDIVDRGNKSLEVYRYLRHRPNTVVLMGNHERKHLNGILSYSQEIVRLQFGPEYPEFIQWLKTLPYYYVLPEAIIVHAALENGKPMEEQREEVLCGTISGEKHLERLYEDAAAWPAHYTGDRAVLFGHRVVEKPLRINNTWALDTGCCHGQQLTAITLPDMQLHQVQALSNHWQSEIKRWQLPVLESRKWRQMEMKAIRHQLKKLDFVNEPEVKVIVEALAHWAGDYPRMLERLKERLDTFTADLKVAHPDDFVNAVQEHAFKNFLFKSAAGQLKLSDLENSLNTPVKVLELALLLEMEVTPFPL</sequence>
<dbReference type="PANTHER" id="PTHR42850:SF4">
    <property type="entry name" value="ZINC-DEPENDENT ENDOPOLYPHOSPHATASE"/>
    <property type="match status" value="1"/>
</dbReference>
<accession>A0A1M7MV97</accession>
<evidence type="ECO:0000313" key="2">
    <source>
        <dbReference type="EMBL" id="SHM94960.1"/>
    </source>
</evidence>
<dbReference type="PRINTS" id="PR00114">
    <property type="entry name" value="STPHPHTASE"/>
</dbReference>
<dbReference type="Pfam" id="PF00149">
    <property type="entry name" value="Metallophos"/>
    <property type="match status" value="1"/>
</dbReference>
<keyword evidence="3" id="KW-1185">Reference proteome</keyword>
<feature type="domain" description="Calcineurin-like phosphoesterase" evidence="1">
    <location>
        <begin position="3"/>
        <end position="103"/>
    </location>
</feature>
<dbReference type="InterPro" id="IPR004843">
    <property type="entry name" value="Calcineurin-like_PHP"/>
</dbReference>
<proteinExistence type="predicted"/>
<dbReference type="AlphaFoldDB" id="A0A1M7MV97"/>
<dbReference type="SUPFAM" id="SSF56300">
    <property type="entry name" value="Metallo-dependent phosphatases"/>
    <property type="match status" value="1"/>
</dbReference>
<protein>
    <submittedName>
        <fullName evidence="2">Serine/threonine protein phosphatase 1</fullName>
    </submittedName>
</protein>
<organism evidence="2 3">
    <name type="scientific">Chitinophaga jiangningensis</name>
    <dbReference type="NCBI Taxonomy" id="1419482"/>
    <lineage>
        <taxon>Bacteria</taxon>
        <taxon>Pseudomonadati</taxon>
        <taxon>Bacteroidota</taxon>
        <taxon>Chitinophagia</taxon>
        <taxon>Chitinophagales</taxon>
        <taxon>Chitinophagaceae</taxon>
        <taxon>Chitinophaga</taxon>
    </lineage>
</organism>
<dbReference type="OrthoDB" id="9808081at2"/>
<gene>
    <name evidence="2" type="ORF">SAMN05444266_11514</name>
</gene>
<evidence type="ECO:0000259" key="1">
    <source>
        <dbReference type="Pfam" id="PF00149"/>
    </source>
</evidence>
<dbReference type="RefSeq" id="WP_073087592.1">
    <property type="nucleotide sequence ID" value="NZ_FRBL01000015.1"/>
</dbReference>
<evidence type="ECO:0000313" key="3">
    <source>
        <dbReference type="Proteomes" id="UP000184420"/>
    </source>
</evidence>
<dbReference type="PANTHER" id="PTHR42850">
    <property type="entry name" value="METALLOPHOSPHOESTERASE"/>
    <property type="match status" value="1"/>
</dbReference>
<reference evidence="2 3" key="1">
    <citation type="submission" date="2016-11" db="EMBL/GenBank/DDBJ databases">
        <authorList>
            <person name="Jaros S."/>
            <person name="Januszkiewicz K."/>
            <person name="Wedrychowicz H."/>
        </authorList>
    </citation>
    <scope>NUCLEOTIDE SEQUENCE [LARGE SCALE GENOMIC DNA]</scope>
    <source>
        <strain evidence="2 3">DSM 27406</strain>
    </source>
</reference>
<dbReference type="InterPro" id="IPR029052">
    <property type="entry name" value="Metallo-depent_PP-like"/>
</dbReference>
<dbReference type="Gene3D" id="3.60.21.10">
    <property type="match status" value="1"/>
</dbReference>
<dbReference type="STRING" id="1419482.SAMN05444266_11514"/>
<dbReference type="InterPro" id="IPR050126">
    <property type="entry name" value="Ap4A_hydrolase"/>
</dbReference>
<name>A0A1M7MV97_9BACT</name>